<gene>
    <name evidence="2" type="ORF">FTRO_0220020</name>
</gene>
<dbReference type="AlphaFoldDB" id="A0A3F3HDW6"/>
<dbReference type="InterPro" id="IPR007492">
    <property type="entry name" value="LytTR_DNA-bd_dom"/>
</dbReference>
<evidence type="ECO:0000313" key="2">
    <source>
        <dbReference type="EMBL" id="GAP05020.1"/>
    </source>
</evidence>
<proteinExistence type="predicted"/>
<dbReference type="GO" id="GO:0003677">
    <property type="term" value="F:DNA binding"/>
    <property type="evidence" value="ECO:0007669"/>
    <property type="project" value="InterPro"/>
</dbReference>
<accession>A0A3F3HDW6</accession>
<name>A0A3F3HDW6_9LACO</name>
<dbReference type="RefSeq" id="WP_059394338.1">
    <property type="nucleotide sequence ID" value="NZ_DF968099.1"/>
</dbReference>
<dbReference type="Pfam" id="PF04397">
    <property type="entry name" value="LytTR"/>
    <property type="match status" value="1"/>
</dbReference>
<dbReference type="Proteomes" id="UP000064514">
    <property type="component" value="Unassembled WGS sequence"/>
</dbReference>
<sequence>MNTSSDMEIKLDMEVQLHTDINNKQSYITVNAPSKTPYVEYVINKIKKIFVEDKFTVKDNNGYTSVPISEIMRVYTERNSVYCEFQGRKIKIKERIYQMKNLLPDDSFFQVSQKEVVRRQPAKFGCFL</sequence>
<evidence type="ECO:0000259" key="1">
    <source>
        <dbReference type="Pfam" id="PF04397"/>
    </source>
</evidence>
<feature type="domain" description="HTH LytTR-type" evidence="1">
    <location>
        <begin position="63"/>
        <end position="118"/>
    </location>
</feature>
<reference evidence="2" key="1">
    <citation type="journal article" date="2015" name="BMC Genomics">
        <title>Comparative genomics of Fructobacillus spp. and Leuconostoc spp. reveals niche-specific evolution of Fructobacillus spp.</title>
        <authorList>
            <person name="Endo A."/>
            <person name="Tanizawa Y."/>
            <person name="Tanaka N."/>
            <person name="Maeno S."/>
            <person name="Kumar H."/>
            <person name="Shiwa Y."/>
            <person name="Okada S."/>
            <person name="Yoshikawa H."/>
            <person name="Dicks L."/>
            <person name="Nakagawa J."/>
            <person name="Arita M."/>
        </authorList>
    </citation>
    <scope>NUCLEOTIDE SEQUENCE [LARGE SCALE GENOMIC DNA]</scope>
    <source>
        <strain evidence="2">F214-1</strain>
    </source>
</reference>
<dbReference type="EMBL" id="DF968099">
    <property type="protein sequence ID" value="GAP05020.1"/>
    <property type="molecule type" value="Genomic_DNA"/>
</dbReference>
<dbReference type="STRING" id="709323.GCA_001047135_01585"/>
<protein>
    <submittedName>
        <fullName evidence="2">Conserved domain protein</fullName>
    </submittedName>
</protein>
<dbReference type="Gene3D" id="2.40.50.1020">
    <property type="entry name" value="LytTr DNA-binding domain"/>
    <property type="match status" value="1"/>
</dbReference>
<organism evidence="2">
    <name type="scientific">Fructobacillus tropaeoli</name>
    <dbReference type="NCBI Taxonomy" id="709323"/>
    <lineage>
        <taxon>Bacteria</taxon>
        <taxon>Bacillati</taxon>
        <taxon>Bacillota</taxon>
        <taxon>Bacilli</taxon>
        <taxon>Lactobacillales</taxon>
        <taxon>Lactobacillaceae</taxon>
        <taxon>Fructobacillus</taxon>
    </lineage>
</organism>